<proteinExistence type="predicted"/>
<dbReference type="OrthoDB" id="21342at2"/>
<dbReference type="InterPro" id="IPR041698">
    <property type="entry name" value="Methyltransf_25"/>
</dbReference>
<dbReference type="Pfam" id="PF13649">
    <property type="entry name" value="Methyltransf_25"/>
    <property type="match status" value="1"/>
</dbReference>
<keyword evidence="1 5" id="KW-0489">Methyltransferase</keyword>
<dbReference type="PANTHER" id="PTHR43464:SF19">
    <property type="entry name" value="UBIQUINONE BIOSYNTHESIS O-METHYLTRANSFERASE, MITOCHONDRIAL"/>
    <property type="match status" value="1"/>
</dbReference>
<dbReference type="GO" id="GO:0032259">
    <property type="term" value="P:methylation"/>
    <property type="evidence" value="ECO:0007669"/>
    <property type="project" value="UniProtKB-KW"/>
</dbReference>
<dbReference type="EMBL" id="SJKA01000004">
    <property type="protein sequence ID" value="TCC34920.1"/>
    <property type="molecule type" value="Genomic_DNA"/>
</dbReference>
<dbReference type="PANTHER" id="PTHR43464">
    <property type="entry name" value="METHYLTRANSFERASE"/>
    <property type="match status" value="1"/>
</dbReference>
<dbReference type="GO" id="GO:0008168">
    <property type="term" value="F:methyltransferase activity"/>
    <property type="evidence" value="ECO:0007669"/>
    <property type="project" value="UniProtKB-KW"/>
</dbReference>
<name>A0A4R0IQP6_9ACTN</name>
<evidence type="ECO:0000313" key="5">
    <source>
        <dbReference type="EMBL" id="TCC34920.1"/>
    </source>
</evidence>
<evidence type="ECO:0000313" key="6">
    <source>
        <dbReference type="Proteomes" id="UP000292695"/>
    </source>
</evidence>
<feature type="domain" description="Methyltransferase" evidence="4">
    <location>
        <begin position="41"/>
        <end position="136"/>
    </location>
</feature>
<dbReference type="CDD" id="cd02440">
    <property type="entry name" value="AdoMet_MTases"/>
    <property type="match status" value="1"/>
</dbReference>
<evidence type="ECO:0000259" key="4">
    <source>
        <dbReference type="Pfam" id="PF13649"/>
    </source>
</evidence>
<dbReference type="Proteomes" id="UP000292695">
    <property type="component" value="Unassembled WGS sequence"/>
</dbReference>
<organism evidence="5 6">
    <name type="scientific">Kribbella sindirgiensis</name>
    <dbReference type="NCBI Taxonomy" id="1124744"/>
    <lineage>
        <taxon>Bacteria</taxon>
        <taxon>Bacillati</taxon>
        <taxon>Actinomycetota</taxon>
        <taxon>Actinomycetes</taxon>
        <taxon>Propionibacteriales</taxon>
        <taxon>Kribbellaceae</taxon>
        <taxon>Kribbella</taxon>
    </lineage>
</organism>
<keyword evidence="3" id="KW-0949">S-adenosyl-L-methionine</keyword>
<dbReference type="Gene3D" id="3.40.50.150">
    <property type="entry name" value="Vaccinia Virus protein VP39"/>
    <property type="match status" value="1"/>
</dbReference>
<dbReference type="InterPro" id="IPR029063">
    <property type="entry name" value="SAM-dependent_MTases_sf"/>
</dbReference>
<evidence type="ECO:0000256" key="3">
    <source>
        <dbReference type="ARBA" id="ARBA00022691"/>
    </source>
</evidence>
<evidence type="ECO:0000256" key="1">
    <source>
        <dbReference type="ARBA" id="ARBA00022603"/>
    </source>
</evidence>
<comment type="caution">
    <text evidence="5">The sequence shown here is derived from an EMBL/GenBank/DDBJ whole genome shotgun (WGS) entry which is preliminary data.</text>
</comment>
<keyword evidence="6" id="KW-1185">Reference proteome</keyword>
<dbReference type="RefSeq" id="WP_131287779.1">
    <property type="nucleotide sequence ID" value="NZ_SJKA01000004.1"/>
</dbReference>
<sequence>MTYGLQLDEGELNRYRAMSAAASEHEMDDWQLAGVCPGASVADVGCGPGAVLRRLSEAVGRSGQVVGVDRDPEALRLATVEVDDLPNASVVSGSAQDTGLPLGTYDVVMCRHVLAHNASDQAAIVGHLRDLTRPGGAVYLVDADLTSGVLFPEPEPLLVELGERYRRYQSFLGNDGRNGARLGGLLDLAGLYVERFHVPNPAFRLPARVRGPEWTARAAMVAAGFATSEEVRAWEAAFERLDEARYRPWVVLPMYVAIGRKPARDVPIAPTSEGLPA</sequence>
<dbReference type="SUPFAM" id="SSF53335">
    <property type="entry name" value="S-adenosyl-L-methionine-dependent methyltransferases"/>
    <property type="match status" value="1"/>
</dbReference>
<reference evidence="5 6" key="1">
    <citation type="submission" date="2019-02" db="EMBL/GenBank/DDBJ databases">
        <title>Kribbella capetownensis sp. nov. and Kribbella speibonae sp. nov., isolated from soil.</title>
        <authorList>
            <person name="Curtis S.M."/>
            <person name="Norton I."/>
            <person name="Everest G.J."/>
            <person name="Meyers P.R."/>
        </authorList>
    </citation>
    <scope>NUCLEOTIDE SEQUENCE [LARGE SCALE GENOMIC DNA]</scope>
    <source>
        <strain evidence="5 6">DSM 27082</strain>
    </source>
</reference>
<accession>A0A4R0IQP6</accession>
<dbReference type="AlphaFoldDB" id="A0A4R0IQP6"/>
<keyword evidence="2 5" id="KW-0808">Transferase</keyword>
<gene>
    <name evidence="5" type="ORF">E0H50_13595</name>
</gene>
<protein>
    <submittedName>
        <fullName evidence="5">Class I SAM-dependent methyltransferase</fullName>
    </submittedName>
</protein>
<evidence type="ECO:0000256" key="2">
    <source>
        <dbReference type="ARBA" id="ARBA00022679"/>
    </source>
</evidence>